<dbReference type="Proteomes" id="UP000199169">
    <property type="component" value="Unassembled WGS sequence"/>
</dbReference>
<reference evidence="2 3" key="1">
    <citation type="submission" date="2016-06" db="EMBL/GenBank/DDBJ databases">
        <authorList>
            <person name="Kjaerup R.B."/>
            <person name="Dalgaard T.S."/>
            <person name="Juul-Madsen H.R."/>
        </authorList>
    </citation>
    <scope>NUCLEOTIDE SEQUENCE [LARGE SCALE GENOMIC DNA]</scope>
    <source>
        <strain evidence="2">3</strain>
    </source>
</reference>
<evidence type="ECO:0000313" key="2">
    <source>
        <dbReference type="EMBL" id="SBT09958.1"/>
    </source>
</evidence>
<proteinExistence type="predicted"/>
<dbReference type="RefSeq" id="WP_186409113.1">
    <property type="nucleotide sequence ID" value="NZ_FLQX01000162.1"/>
</dbReference>
<feature type="chain" id="PRO_5008381925" evidence="1">
    <location>
        <begin position="22"/>
        <end position="146"/>
    </location>
</feature>
<keyword evidence="3" id="KW-1185">Reference proteome</keyword>
<evidence type="ECO:0000313" key="3">
    <source>
        <dbReference type="Proteomes" id="UP000199169"/>
    </source>
</evidence>
<keyword evidence="1" id="KW-0732">Signal</keyword>
<dbReference type="AlphaFoldDB" id="A0A1A8Y0T5"/>
<name>A0A1A8Y0T5_9PROT</name>
<evidence type="ECO:0000256" key="1">
    <source>
        <dbReference type="SAM" id="SignalP"/>
    </source>
</evidence>
<organism evidence="2 3">
    <name type="scientific">Candidatus Accumulibacter aalborgensis</name>
    <dbReference type="NCBI Taxonomy" id="1860102"/>
    <lineage>
        <taxon>Bacteria</taxon>
        <taxon>Pseudomonadati</taxon>
        <taxon>Pseudomonadota</taxon>
        <taxon>Betaproteobacteria</taxon>
        <taxon>Candidatus Accumulibacter</taxon>
    </lineage>
</organism>
<sequence length="146" mass="15609">MKTSISALLLLALIQPMLVQADGGWRGPYQGSGAVVVGGYGGPRGGYYGGGWGYRGPGVGVYLGAPLYWGAWGPPAYYAPPVIYPQVIAVPPPVVYVERDEVIAPLVSPGRALEPGYWYYCREKGAYYPAVTQCPSVWQKVAPVNN</sequence>
<dbReference type="EMBL" id="FLQX01000162">
    <property type="protein sequence ID" value="SBT09958.1"/>
    <property type="molecule type" value="Genomic_DNA"/>
</dbReference>
<dbReference type="STRING" id="1860102.ACCAA_810011"/>
<protein>
    <submittedName>
        <fullName evidence="2">Uncharacterized protein</fullName>
    </submittedName>
</protein>
<feature type="signal peptide" evidence="1">
    <location>
        <begin position="1"/>
        <end position="21"/>
    </location>
</feature>
<accession>A0A1A8Y0T5</accession>
<gene>
    <name evidence="2" type="ORF">ACCAA_810011</name>
</gene>